<keyword evidence="2" id="KW-0812">Transmembrane</keyword>
<keyword evidence="5" id="KW-1185">Reference proteome</keyword>
<evidence type="ECO:0000256" key="2">
    <source>
        <dbReference type="SAM" id="Phobius"/>
    </source>
</evidence>
<dbReference type="SMART" id="SM00066">
    <property type="entry name" value="GAL4"/>
    <property type="match status" value="1"/>
</dbReference>
<dbReference type="GO" id="GO:0000981">
    <property type="term" value="F:DNA-binding transcription factor activity, RNA polymerase II-specific"/>
    <property type="evidence" value="ECO:0007669"/>
    <property type="project" value="InterPro"/>
</dbReference>
<dbReference type="InterPro" id="IPR036864">
    <property type="entry name" value="Zn2-C6_fun-type_DNA-bd_sf"/>
</dbReference>
<evidence type="ECO:0000313" key="4">
    <source>
        <dbReference type="EMBL" id="KAF5688755.1"/>
    </source>
</evidence>
<dbReference type="SUPFAM" id="SSF57701">
    <property type="entry name" value="Zn2/Cys6 DNA-binding domain"/>
    <property type="match status" value="1"/>
</dbReference>
<dbReference type="PROSITE" id="PS00463">
    <property type="entry name" value="ZN2_CY6_FUNGAL_1"/>
    <property type="match status" value="1"/>
</dbReference>
<evidence type="ECO:0000259" key="3">
    <source>
        <dbReference type="PROSITE" id="PS50048"/>
    </source>
</evidence>
<feature type="transmembrane region" description="Helical" evidence="2">
    <location>
        <begin position="610"/>
        <end position="633"/>
    </location>
</feature>
<comment type="caution">
    <text evidence="4">The sequence shown here is derived from an EMBL/GenBank/DDBJ whole genome shotgun (WGS) entry which is preliminary data.</text>
</comment>
<sequence>MPASYHKGQVYECVSNDPSDLQSRPQHQHSRSQRLGFVRILVLSLGTVVIVAVVTFLGFLWWGAIASVNEGDRPSSHILRRILGSGWLLRSITISSLVYRVVAGAQTAAATEMIASIFLEGNGCLLPDLARLSLTRCQTAGPFQLAFTAPRQLHDSGNLFTSGLLVALLIASVVTQFTSTILLTDLSAARLVNDPSTLNVAFGFKYPSSEDANSSTNLFNPYAGVDYWTSRPSSYLRFAEISAPPVQGDGVYDTGAIARAFLPFNNSTQRATLRSYEGPATVIDARVICTRPRLSIHTINLTDVYMLSLGDSVSIHGEYEGLDTTYSDPSSFACMVDVGKVSDRPLQQRISLCPMDSTPAFIKGGVRPDLSSYTKAYLFINATSGFENWRENGLGGNEPVTILESHRTSQSQGPWQSLGLNGAPNTGIDATLCFANPIPWDYKISAASSQDGFEPTLQWNITAGTYRSNAVRSLLGSTLAPVPSLERGLLKLASPGNWNTADASIAFNTPDTINYIWTALRTQSYNVSLSLSKRENGDDLPLLVPHRAHIGLFQEILAHTDSNAALAMQALFFTLLQMSYSDYTAEFDVSAKASASFSQDVIIPVQWRGFILFCTIVGIHIALVTAIMVTFFLRTRVTALGNAWQAVGQAVEVAGGETVYRAVDREESSPAIEAHGSDEGPPSKRQRGFIARQACEYCRQKKTRCDEDFPCGLCKSLGLQCKFTQRKATRNEASLGMIVNILRRIEGKIDDSKPHESNPTEHRSIATALRPFNPRSPANSSEVLGVPSFLRHETIDSPAAPTDPNPAISFSAHQVLFWPAIQSALPESVKLMCQMQGGTYSTRLEASRPKLPHATSVDISSDWLSKLSIATLKQLSDVYFTTFNLANPILDQKTYFQRTLGVAIDGNFGICIESCIVLIVMALGSMGQKALQEAGFSGTPASSPYVGQDADMPGLDFFNEARKRFGFLMCEQDLQACQFYLLSGLFYAEALRPIDWWAMLSKASACSAYFWNNLSRDRDEWMLDMQSRLFWITISSEAIERGEVLMFEDPTADYPPGPVEDELIRQLEQWRERLPPMLQFDPKSPLTQAESPSDALVTAWLHARYFVARYHIGRPLLHRALERPASLTEGHLRKCRDAISAVLAWASVIQVTDTMRSCNPLKFFVCSQIFGQICVIYALSVSPYPYIRAIVSDVNKKWTNFALNYLEAGAFSSPAIEQDFKIAKILCEDIGKI</sequence>
<dbReference type="Proteomes" id="UP000562682">
    <property type="component" value="Unassembled WGS sequence"/>
</dbReference>
<evidence type="ECO:0000313" key="5">
    <source>
        <dbReference type="Proteomes" id="UP000562682"/>
    </source>
</evidence>
<organism evidence="4 5">
    <name type="scientific">Fusarium denticulatum</name>
    <dbReference type="NCBI Taxonomy" id="48507"/>
    <lineage>
        <taxon>Eukaryota</taxon>
        <taxon>Fungi</taxon>
        <taxon>Dikarya</taxon>
        <taxon>Ascomycota</taxon>
        <taxon>Pezizomycotina</taxon>
        <taxon>Sordariomycetes</taxon>
        <taxon>Hypocreomycetidae</taxon>
        <taxon>Hypocreales</taxon>
        <taxon>Nectriaceae</taxon>
        <taxon>Fusarium</taxon>
        <taxon>Fusarium fujikuroi species complex</taxon>
    </lineage>
</organism>
<dbReference type="AlphaFoldDB" id="A0A8H5UJ48"/>
<keyword evidence="2" id="KW-1133">Transmembrane helix</keyword>
<proteinExistence type="predicted"/>
<dbReference type="PANTHER" id="PTHR47785">
    <property type="entry name" value="ZN(II)2CYS6 TRANSCRIPTION FACTOR (EUROFUNG)-RELATED-RELATED"/>
    <property type="match status" value="1"/>
</dbReference>
<keyword evidence="2" id="KW-0472">Membrane</keyword>
<dbReference type="InterPro" id="IPR001138">
    <property type="entry name" value="Zn2Cys6_DnaBD"/>
</dbReference>
<dbReference type="InterPro" id="IPR053181">
    <property type="entry name" value="EcdB-like_regulator"/>
</dbReference>
<protein>
    <submittedName>
        <fullName evidence="4">C6 transcription factor</fullName>
    </submittedName>
</protein>
<dbReference type="EMBL" id="JAAOAK010000114">
    <property type="protein sequence ID" value="KAF5688755.1"/>
    <property type="molecule type" value="Genomic_DNA"/>
</dbReference>
<dbReference type="Pfam" id="PF00172">
    <property type="entry name" value="Zn_clus"/>
    <property type="match status" value="1"/>
</dbReference>
<keyword evidence="1" id="KW-0539">Nucleus</keyword>
<dbReference type="PROSITE" id="PS50048">
    <property type="entry name" value="ZN2_CY6_FUNGAL_2"/>
    <property type="match status" value="1"/>
</dbReference>
<evidence type="ECO:0000256" key="1">
    <source>
        <dbReference type="ARBA" id="ARBA00023242"/>
    </source>
</evidence>
<dbReference type="CDD" id="cd00067">
    <property type="entry name" value="GAL4"/>
    <property type="match status" value="1"/>
</dbReference>
<gene>
    <name evidence="4" type="ORF">FDENT_4698</name>
</gene>
<accession>A0A8H5UJ48</accession>
<dbReference type="Gene3D" id="4.10.240.10">
    <property type="entry name" value="Zn(2)-C6 fungal-type DNA-binding domain"/>
    <property type="match status" value="1"/>
</dbReference>
<dbReference type="PANTHER" id="PTHR47785:SF6">
    <property type="entry name" value="ZN(II)2CYS6 TRANSCRIPTION FACTOR (EUROFUNG)"/>
    <property type="match status" value="1"/>
</dbReference>
<feature type="transmembrane region" description="Helical" evidence="2">
    <location>
        <begin position="40"/>
        <end position="64"/>
    </location>
</feature>
<dbReference type="GO" id="GO:0008270">
    <property type="term" value="F:zinc ion binding"/>
    <property type="evidence" value="ECO:0007669"/>
    <property type="project" value="InterPro"/>
</dbReference>
<feature type="domain" description="Zn(2)-C6 fungal-type" evidence="3">
    <location>
        <begin position="694"/>
        <end position="723"/>
    </location>
</feature>
<dbReference type="CDD" id="cd12148">
    <property type="entry name" value="fungal_TF_MHR"/>
    <property type="match status" value="1"/>
</dbReference>
<feature type="transmembrane region" description="Helical" evidence="2">
    <location>
        <begin position="159"/>
        <end position="183"/>
    </location>
</feature>
<name>A0A8H5UJ48_9HYPO</name>
<reference evidence="4 5" key="1">
    <citation type="submission" date="2020-05" db="EMBL/GenBank/DDBJ databases">
        <title>Identification and distribution of gene clusters putatively required for synthesis of sphingolipid metabolism inhibitors in phylogenetically diverse species of the filamentous fungus Fusarium.</title>
        <authorList>
            <person name="Kim H.-S."/>
            <person name="Busman M."/>
            <person name="Brown D.W."/>
            <person name="Divon H."/>
            <person name="Uhlig S."/>
            <person name="Proctor R.H."/>
        </authorList>
    </citation>
    <scope>NUCLEOTIDE SEQUENCE [LARGE SCALE GENOMIC DNA]</scope>
    <source>
        <strain evidence="4 5">NRRL 25311</strain>
    </source>
</reference>